<dbReference type="InterPro" id="IPR036412">
    <property type="entry name" value="HAD-like_sf"/>
</dbReference>
<dbReference type="InterPro" id="IPR023198">
    <property type="entry name" value="PGP-like_dom2"/>
</dbReference>
<organism evidence="1 2">
    <name type="scientific">Paraburkholderia bryophila</name>
    <dbReference type="NCBI Taxonomy" id="420952"/>
    <lineage>
        <taxon>Bacteria</taxon>
        <taxon>Pseudomonadati</taxon>
        <taxon>Pseudomonadota</taxon>
        <taxon>Betaproteobacteria</taxon>
        <taxon>Burkholderiales</taxon>
        <taxon>Burkholderiaceae</taxon>
        <taxon>Paraburkholderia</taxon>
    </lineage>
</organism>
<dbReference type="NCBIfam" id="TIGR01509">
    <property type="entry name" value="HAD-SF-IA-v3"/>
    <property type="match status" value="1"/>
</dbReference>
<dbReference type="Gene3D" id="3.40.50.1000">
    <property type="entry name" value="HAD superfamily/HAD-like"/>
    <property type="match status" value="1"/>
</dbReference>
<dbReference type="InterPro" id="IPR006439">
    <property type="entry name" value="HAD-SF_hydro_IA"/>
</dbReference>
<dbReference type="InterPro" id="IPR023214">
    <property type="entry name" value="HAD_sf"/>
</dbReference>
<name>A0A329BP04_9BURK</name>
<dbReference type="PANTHER" id="PTHR43611:SF3">
    <property type="entry name" value="FLAVIN MONONUCLEOTIDE HYDROLASE 1, CHLOROPLATIC"/>
    <property type="match status" value="1"/>
</dbReference>
<dbReference type="Gene3D" id="1.10.150.240">
    <property type="entry name" value="Putative phosphatase, domain 2"/>
    <property type="match status" value="1"/>
</dbReference>
<comment type="caution">
    <text evidence="1">The sequence shown here is derived from an EMBL/GenBank/DDBJ whole genome shotgun (WGS) entry which is preliminary data.</text>
</comment>
<dbReference type="CDD" id="cd02603">
    <property type="entry name" value="HAD_sEH-N_like"/>
    <property type="match status" value="1"/>
</dbReference>
<dbReference type="Pfam" id="PF00702">
    <property type="entry name" value="Hydrolase"/>
    <property type="match status" value="1"/>
</dbReference>
<dbReference type="SFLD" id="SFLDG01129">
    <property type="entry name" value="C1.5:_HAD__Beta-PGM__Phosphata"/>
    <property type="match status" value="1"/>
</dbReference>
<dbReference type="OrthoDB" id="9797415at2"/>
<reference evidence="1 2" key="1">
    <citation type="submission" date="2018-06" db="EMBL/GenBank/DDBJ databases">
        <title>Genomic Encyclopedia of Type Strains, Phase III (KMG-III): the genomes of soil and plant-associated and newly described type strains.</title>
        <authorList>
            <person name="Whitman W."/>
        </authorList>
    </citation>
    <scope>NUCLEOTIDE SEQUENCE [LARGE SCALE GENOMIC DNA]</scope>
    <source>
        <strain evidence="1 2">LMG 23644</strain>
    </source>
</reference>
<dbReference type="GO" id="GO:0016787">
    <property type="term" value="F:hydrolase activity"/>
    <property type="evidence" value="ECO:0007669"/>
    <property type="project" value="UniProtKB-KW"/>
</dbReference>
<keyword evidence="1" id="KW-0378">Hydrolase</keyword>
<dbReference type="EMBL" id="QLTK01000034">
    <property type="protein sequence ID" value="RAS20694.1"/>
    <property type="molecule type" value="Genomic_DNA"/>
</dbReference>
<dbReference type="PANTHER" id="PTHR43611">
    <property type="entry name" value="ALPHA-D-GLUCOSE 1-PHOSPHATE PHOSPHATASE"/>
    <property type="match status" value="1"/>
</dbReference>
<dbReference type="SUPFAM" id="SSF56784">
    <property type="entry name" value="HAD-like"/>
    <property type="match status" value="1"/>
</dbReference>
<dbReference type="RefSeq" id="WP_111935127.1">
    <property type="nucleotide sequence ID" value="NZ_CADFFP010000011.1"/>
</dbReference>
<proteinExistence type="predicted"/>
<protein>
    <submittedName>
        <fullName evidence="1">Putative hydrolase of the HAD superfamily</fullName>
    </submittedName>
</protein>
<evidence type="ECO:0000313" key="2">
    <source>
        <dbReference type="Proteomes" id="UP000248918"/>
    </source>
</evidence>
<dbReference type="Proteomes" id="UP000248918">
    <property type="component" value="Unassembled WGS sequence"/>
</dbReference>
<evidence type="ECO:0000313" key="1">
    <source>
        <dbReference type="EMBL" id="RAS20694.1"/>
    </source>
</evidence>
<accession>A0A329BP04</accession>
<dbReference type="AlphaFoldDB" id="A0A329BP04"/>
<sequence length="204" mass="21859">MTAVISLVLFDMDDVLSHYDRSARVNHLSALSGQAPETVHQAIWGSGLEDRADAGCISDEAYLKTMGDLLGCRISREDWLVSRRASISPNMEVLALATALAVRHRVAVLTNNCRMVSDHIQFLNPAVAELFGHRIYSSASLGAAKPAAAVYLRCLDRLGASASETLFVDDLETNVAGAISAGLHGHVFTGAASLSAELRRLDLL</sequence>
<gene>
    <name evidence="1" type="ORF">BX591_1344</name>
</gene>
<dbReference type="SFLD" id="SFLDS00003">
    <property type="entry name" value="Haloacid_Dehalogenase"/>
    <property type="match status" value="1"/>
</dbReference>